<dbReference type="Proteomes" id="UP000000212">
    <property type="component" value="Chromosome"/>
</dbReference>
<evidence type="ECO:0000313" key="1">
    <source>
        <dbReference type="EMBL" id="CCO12807.2"/>
    </source>
</evidence>
<dbReference type="STRING" id="1234679.BN424_3386"/>
<evidence type="ECO:0008006" key="3">
    <source>
        <dbReference type="Google" id="ProtNLM"/>
    </source>
</evidence>
<accession>K8E7B9</accession>
<proteinExistence type="predicted"/>
<dbReference type="HOGENOM" id="CLU_042758_0_0_9"/>
<evidence type="ECO:0000313" key="2">
    <source>
        <dbReference type="Proteomes" id="UP000000212"/>
    </source>
</evidence>
<dbReference type="KEGG" id="cml:BN424_3386"/>
<keyword evidence="2" id="KW-1185">Reference proteome</keyword>
<name>K8E7B9_CARML</name>
<dbReference type="AlphaFoldDB" id="K8E7B9"/>
<reference evidence="2" key="1">
    <citation type="journal article" date="2013" name="Genome Announc.">
        <title>Complete Chromosome Sequence of Carnobacterium maltaromaticum LMA 28.</title>
        <authorList>
            <person name="Cailliez-Grimal C."/>
            <person name="Chaillou S."/>
            <person name="Anba-Mondoloni J."/>
            <person name="Loux V."/>
            <person name="Afzal M.I."/>
            <person name="Rahman A."/>
            <person name="Kergourlay G."/>
            <person name="Champomier-Verges M.C."/>
            <person name="Zagorec M."/>
            <person name="Dalgaard P."/>
            <person name="Leisner J.J."/>
            <person name="Prevost H."/>
            <person name="Revol-Junelles A.M."/>
            <person name="Borges F."/>
        </authorList>
    </citation>
    <scope>NUCLEOTIDE SEQUENCE</scope>
    <source>
        <strain evidence="2">LMA28</strain>
    </source>
</reference>
<dbReference type="EMBL" id="HE999757">
    <property type="protein sequence ID" value="CCO12807.2"/>
    <property type="molecule type" value="Genomic_DNA"/>
</dbReference>
<gene>
    <name evidence="1" type="ORF">BN424_3386</name>
</gene>
<protein>
    <recommendedName>
        <fullName evidence="3">Apea-like HEPN domain-containing protein</fullName>
    </recommendedName>
</protein>
<dbReference type="eggNOG" id="ENOG502ZC4E">
    <property type="taxonomic scope" value="Bacteria"/>
</dbReference>
<organism evidence="1 2">
    <name type="scientific">Carnobacterium maltaromaticum LMA28</name>
    <dbReference type="NCBI Taxonomy" id="1234679"/>
    <lineage>
        <taxon>Bacteria</taxon>
        <taxon>Bacillati</taxon>
        <taxon>Bacillota</taxon>
        <taxon>Bacilli</taxon>
        <taxon>Lactobacillales</taxon>
        <taxon>Carnobacteriaceae</taxon>
        <taxon>Carnobacterium</taxon>
    </lineage>
</organism>
<sequence>MMKYIEFRDHFCEFFRFDMVEEENETYFTMPRFFDTEKIFFEKNMEELYNNLEGFSFDQATMYNSKYMEVIMENDLRHSLLFNFDNDECFILNDDQNGIFYEISIISPELLVYLTKRTVEKIYCTKDQKRMESRFFNIMRNVSVHPSYKGRTTEELKDLSLIDLLFKSLRGRFVSLKITSDKNRSFDSFINLKNSYIFNTMYSTDQVLNDCIDFDSIIFASRTKINRKIQQLEVAPLKTYNGDTINYYKKAMSSMDPYIQYISFYHVLEYFYDETYFRYLVKDMRERITHPDFSYRSDEELVKLAKFAQNRLRQFGEDGQGNELESLKYVLKEFVDIAELKNKLSVDDVYYYSSSKVAFSDGPVVNFEDENAFGPIAKRIYFTRNSLVHSKSGKKDLAYHPYNHEESLKKEVSLIKKLAEMIIINSASLI</sequence>